<accession>A0A427XHN9</accession>
<dbReference type="Proteomes" id="UP000279236">
    <property type="component" value="Unassembled WGS sequence"/>
</dbReference>
<dbReference type="AlphaFoldDB" id="A0A427XHN9"/>
<dbReference type="RefSeq" id="XP_028473557.1">
    <property type="nucleotide sequence ID" value="XM_028617879.1"/>
</dbReference>
<proteinExistence type="predicted"/>
<protein>
    <submittedName>
        <fullName evidence="1">Uncharacterized protein</fullName>
    </submittedName>
</protein>
<comment type="caution">
    <text evidence="1">The sequence shown here is derived from an EMBL/GenBank/DDBJ whole genome shotgun (WGS) entry which is preliminary data.</text>
</comment>
<evidence type="ECO:0000313" key="1">
    <source>
        <dbReference type="EMBL" id="RSH78410.1"/>
    </source>
</evidence>
<name>A0A427XHN9_9TREE</name>
<sequence length="202" mass="21742">MSLPKCDPQCFSSPPAFRSSHTQPPGAVLYHGEGVSQARAAGTVSTNYVGEWLGLRTWASIPRSSASCPPSPRGATIGIVHEHSTKARQRRVPRIQAKPGGGGAPTTRRRWATPARRIKDEGLDKHPMLGRHILAMSHPGELRKVSTGQQLDAAKGVDEDASCGLWWSAEHSARSNSEARRVRALACVPGSPAGERLPVCRY</sequence>
<organism evidence="1 2">
    <name type="scientific">Apiotrichum porosum</name>
    <dbReference type="NCBI Taxonomy" id="105984"/>
    <lineage>
        <taxon>Eukaryota</taxon>
        <taxon>Fungi</taxon>
        <taxon>Dikarya</taxon>
        <taxon>Basidiomycota</taxon>
        <taxon>Agaricomycotina</taxon>
        <taxon>Tremellomycetes</taxon>
        <taxon>Trichosporonales</taxon>
        <taxon>Trichosporonaceae</taxon>
        <taxon>Apiotrichum</taxon>
    </lineage>
</organism>
<dbReference type="EMBL" id="RSCE01000012">
    <property type="protein sequence ID" value="RSH78410.1"/>
    <property type="molecule type" value="Genomic_DNA"/>
</dbReference>
<dbReference type="GeneID" id="39586678"/>
<keyword evidence="2" id="KW-1185">Reference proteome</keyword>
<reference evidence="1 2" key="1">
    <citation type="submission" date="2018-11" db="EMBL/GenBank/DDBJ databases">
        <title>Genome sequence of Apiotrichum porosum DSM 27194.</title>
        <authorList>
            <person name="Aliyu H."/>
            <person name="Gorte O."/>
            <person name="Ochsenreither K."/>
        </authorList>
    </citation>
    <scope>NUCLEOTIDE SEQUENCE [LARGE SCALE GENOMIC DNA]</scope>
    <source>
        <strain evidence="1 2">DSM 27194</strain>
    </source>
</reference>
<evidence type="ECO:0000313" key="2">
    <source>
        <dbReference type="Proteomes" id="UP000279236"/>
    </source>
</evidence>
<gene>
    <name evidence="1" type="ORF">EHS24_002135</name>
</gene>